<dbReference type="GO" id="GO:0046677">
    <property type="term" value="P:response to antibiotic"/>
    <property type="evidence" value="ECO:0007669"/>
    <property type="project" value="UniProtKB-KW"/>
</dbReference>
<name>D2PKR4_KRIFD</name>
<evidence type="ECO:0000256" key="10">
    <source>
        <dbReference type="SAM" id="MobiDB-lite"/>
    </source>
</evidence>
<keyword evidence="4 7" id="KW-0418">Kinase</keyword>
<keyword evidence="6 7" id="KW-0046">Antibiotic resistance</keyword>
<evidence type="ECO:0000256" key="3">
    <source>
        <dbReference type="ARBA" id="ARBA00022741"/>
    </source>
</evidence>
<keyword evidence="3 7" id="KW-0547">Nucleotide-binding</keyword>
<dbReference type="GO" id="GO:0050299">
    <property type="term" value="F:streptomycin 3''-kinase activity"/>
    <property type="evidence" value="ECO:0007669"/>
    <property type="project" value="UniProtKB-EC"/>
</dbReference>
<feature type="binding site" evidence="9">
    <location>
        <position position="182"/>
    </location>
    <ligand>
        <name>Mg(2+)</name>
        <dbReference type="ChEBI" id="CHEBI:18420"/>
    </ligand>
</feature>
<feature type="domain" description="Aminoglycoside phosphotransferase" evidence="11">
    <location>
        <begin position="9"/>
        <end position="241"/>
    </location>
</feature>
<proteinExistence type="inferred from homology"/>
<dbReference type="GO" id="GO:0046872">
    <property type="term" value="F:metal ion binding"/>
    <property type="evidence" value="ECO:0007669"/>
    <property type="project" value="UniProtKB-KW"/>
</dbReference>
<keyword evidence="5 7" id="KW-0067">ATP-binding</keyword>
<evidence type="ECO:0000259" key="11">
    <source>
        <dbReference type="Pfam" id="PF01636"/>
    </source>
</evidence>
<evidence type="ECO:0000256" key="8">
    <source>
        <dbReference type="PIRSR" id="PIRSR000706-1"/>
    </source>
</evidence>
<reference evidence="12 13" key="2">
    <citation type="journal article" date="2010" name="Stand. Genomic Sci.">
        <title>Complete genome sequence of Kribbella flavida type strain (IFO 14399).</title>
        <authorList>
            <person name="Pukall R."/>
            <person name="Lapidus A."/>
            <person name="Glavina Del Rio T."/>
            <person name="Copeland A."/>
            <person name="Tice H."/>
            <person name="Cheng J.-F."/>
            <person name="Lucas S."/>
            <person name="Chen F."/>
            <person name="Nolan M."/>
            <person name="LaButti K."/>
            <person name="Pati A."/>
            <person name="Ivanova N."/>
            <person name="Mavrommatis K."/>
            <person name="Mikhailova N."/>
            <person name="Pitluck S."/>
            <person name="Bruce D."/>
            <person name="Goodwin L."/>
            <person name="Land M."/>
            <person name="Hauser L."/>
            <person name="Chang Y.-J."/>
            <person name="Jeffries C.D."/>
            <person name="Chen A."/>
            <person name="Palaniappan K."/>
            <person name="Chain P."/>
            <person name="Rohde M."/>
            <person name="Goeker M."/>
            <person name="Bristow J."/>
            <person name="Eisen J.A."/>
            <person name="Markowitz V."/>
            <person name="Hugenholtz P."/>
            <person name="Kyrpides N.C."/>
            <person name="Klenk H.-P."/>
            <person name="Brettin T."/>
        </authorList>
    </citation>
    <scope>NUCLEOTIDE SEQUENCE [LARGE SCALE GENOMIC DNA]</scope>
    <source>
        <strain evidence="13">DSM 17836 / JCM 10339 / NBRC 14399</strain>
    </source>
</reference>
<feature type="binding site" evidence="9">
    <location>
        <position position="197"/>
    </location>
    <ligand>
        <name>Mg(2+)</name>
        <dbReference type="ChEBI" id="CHEBI:18420"/>
    </ligand>
</feature>
<dbReference type="STRING" id="479435.Kfla_3320"/>
<evidence type="ECO:0000256" key="6">
    <source>
        <dbReference type="ARBA" id="ARBA00023251"/>
    </source>
</evidence>
<dbReference type="InterPro" id="IPR011009">
    <property type="entry name" value="Kinase-like_dom_sf"/>
</dbReference>
<dbReference type="SUPFAM" id="SSF56112">
    <property type="entry name" value="Protein kinase-like (PK-like)"/>
    <property type="match status" value="1"/>
</dbReference>
<protein>
    <submittedName>
        <fullName evidence="12">Antimicrobial 3''-kinase</fullName>
        <ecNumber evidence="12">2.7.1.87</ecNumber>
    </submittedName>
</protein>
<keyword evidence="13" id="KW-1185">Reference proteome</keyword>
<dbReference type="GO" id="GO:0005524">
    <property type="term" value="F:ATP binding"/>
    <property type="evidence" value="ECO:0007669"/>
    <property type="project" value="UniProtKB-KW"/>
</dbReference>
<dbReference type="CDD" id="cd05150">
    <property type="entry name" value="APH"/>
    <property type="match status" value="1"/>
</dbReference>
<accession>D2PKR4</accession>
<comment type="similarity">
    <text evidence="1 7">Belongs to the aminoglycoside phosphotransferase family.</text>
</comment>
<evidence type="ECO:0000313" key="13">
    <source>
        <dbReference type="Proteomes" id="UP000007967"/>
    </source>
</evidence>
<dbReference type="OrthoDB" id="3806873at2"/>
<dbReference type="EMBL" id="CP001736">
    <property type="protein sequence ID" value="ADB32381.1"/>
    <property type="molecule type" value="Genomic_DNA"/>
</dbReference>
<evidence type="ECO:0000256" key="9">
    <source>
        <dbReference type="PIRSR" id="PIRSR000706-2"/>
    </source>
</evidence>
<dbReference type="RefSeq" id="WP_012920937.1">
    <property type="nucleotide sequence ID" value="NC_013729.1"/>
</dbReference>
<reference evidence="13" key="1">
    <citation type="submission" date="2009-09" db="EMBL/GenBank/DDBJ databases">
        <title>The complete genome of Kribbella flavida DSM 17836.</title>
        <authorList>
            <consortium name="US DOE Joint Genome Institute (JGI-PGF)"/>
            <person name="Lucas S."/>
            <person name="Copeland A."/>
            <person name="Lapidus A."/>
            <person name="Glavina del Rio T."/>
            <person name="Dalin E."/>
            <person name="Tice H."/>
            <person name="Bruce D."/>
            <person name="Goodwin L."/>
            <person name="Pitluck S."/>
            <person name="Kyrpides N."/>
            <person name="Mavromatis K."/>
            <person name="Ivanova N."/>
            <person name="Saunders E."/>
            <person name="Brettin T."/>
            <person name="Detter J.C."/>
            <person name="Han C."/>
            <person name="Larimer F."/>
            <person name="Land M."/>
            <person name="Hauser L."/>
            <person name="Markowitz V."/>
            <person name="Cheng J.-F."/>
            <person name="Hugenholtz P."/>
            <person name="Woyke T."/>
            <person name="Wu D."/>
            <person name="Pukall R."/>
            <person name="Klenk H.-P."/>
            <person name="Eisen J.A."/>
        </authorList>
    </citation>
    <scope>NUCLEOTIDE SEQUENCE [LARGE SCALE GENOMIC DNA]</scope>
    <source>
        <strain evidence="13">DSM 17836 / JCM 10339 / NBRC 14399</strain>
    </source>
</reference>
<feature type="region of interest" description="Disordered" evidence="10">
    <location>
        <begin position="1"/>
        <end position="21"/>
    </location>
</feature>
<dbReference type="Gene3D" id="3.90.1200.10">
    <property type="match status" value="1"/>
</dbReference>
<evidence type="ECO:0000313" key="12">
    <source>
        <dbReference type="EMBL" id="ADB32381.1"/>
    </source>
</evidence>
<sequence length="254" mass="27494">MPVVLPKGTWEPAGSGESDTEVFRRGDGAVYAKCAALRGIEELRAERDRVVWLSGTGIPGAEVADWIETDDGACLLTTAVPGIAAVDLPPSSRLKAVEVLAEALRGLHELADCPFTRPLAEVVAQATDVVRRGAVNPDFLTDEWRRERPEDLLAQIQADRPYADAQAAHDLVVCHGDPCLPNVLLDPGTLEITGFIDVGRLGLADRYADLALTTAQLGDEWDLDPASFHAAYGLDAPDQRRLVFYRLLDSLSWG</sequence>
<keyword evidence="2 7" id="KW-0808">Transferase</keyword>
<dbReference type="Gene3D" id="3.30.200.20">
    <property type="entry name" value="Phosphorylase Kinase, domain 1"/>
    <property type="match status" value="1"/>
</dbReference>
<dbReference type="Proteomes" id="UP000007967">
    <property type="component" value="Chromosome"/>
</dbReference>
<dbReference type="KEGG" id="kfl:Kfla_3320"/>
<gene>
    <name evidence="12" type="ordered locus">Kfla_3320</name>
</gene>
<dbReference type="InterPro" id="IPR024165">
    <property type="entry name" value="Kan/Strep_kinase"/>
</dbReference>
<dbReference type="EC" id="2.7.1.87" evidence="12"/>
<evidence type="ECO:0000256" key="7">
    <source>
        <dbReference type="PIRNR" id="PIRNR000706"/>
    </source>
</evidence>
<dbReference type="AlphaFoldDB" id="D2PKR4"/>
<feature type="active site" description="Proton acceptor" evidence="8">
    <location>
        <position position="177"/>
    </location>
</feature>
<dbReference type="eggNOG" id="COG3231">
    <property type="taxonomic scope" value="Bacteria"/>
</dbReference>
<keyword evidence="9" id="KW-0479">Metal-binding</keyword>
<evidence type="ECO:0000256" key="4">
    <source>
        <dbReference type="ARBA" id="ARBA00022777"/>
    </source>
</evidence>
<dbReference type="PIRSF" id="PIRSF000706">
    <property type="entry name" value="Kanamycin_kin"/>
    <property type="match status" value="1"/>
</dbReference>
<keyword evidence="9" id="KW-0460">Magnesium</keyword>
<dbReference type="Pfam" id="PF01636">
    <property type="entry name" value="APH"/>
    <property type="match status" value="1"/>
</dbReference>
<evidence type="ECO:0000256" key="2">
    <source>
        <dbReference type="ARBA" id="ARBA00022679"/>
    </source>
</evidence>
<organism evidence="12 13">
    <name type="scientific">Kribbella flavida (strain DSM 17836 / JCM 10339 / NBRC 14399)</name>
    <dbReference type="NCBI Taxonomy" id="479435"/>
    <lineage>
        <taxon>Bacteria</taxon>
        <taxon>Bacillati</taxon>
        <taxon>Actinomycetota</taxon>
        <taxon>Actinomycetes</taxon>
        <taxon>Propionibacteriales</taxon>
        <taxon>Kribbellaceae</taxon>
        <taxon>Kribbella</taxon>
    </lineage>
</organism>
<dbReference type="InterPro" id="IPR002575">
    <property type="entry name" value="Aminoglycoside_PTrfase"/>
</dbReference>
<evidence type="ECO:0000256" key="5">
    <source>
        <dbReference type="ARBA" id="ARBA00022840"/>
    </source>
</evidence>
<dbReference type="HOGENOM" id="CLU_073027_0_1_11"/>
<evidence type="ECO:0000256" key="1">
    <source>
        <dbReference type="ARBA" id="ARBA00006219"/>
    </source>
</evidence>